<reference evidence="1" key="1">
    <citation type="journal article" date="2021" name="Proc. Natl. Acad. Sci. U.S.A.">
        <title>A Catalog of Tens of Thousands of Viruses from Human Metagenomes Reveals Hidden Associations with Chronic Diseases.</title>
        <authorList>
            <person name="Tisza M.J."/>
            <person name="Buck C.B."/>
        </authorList>
    </citation>
    <scope>NUCLEOTIDE SEQUENCE</scope>
    <source>
        <strain evidence="1">CtzS633</strain>
    </source>
</reference>
<dbReference type="EMBL" id="BK015505">
    <property type="protein sequence ID" value="DAE10214.1"/>
    <property type="molecule type" value="Genomic_DNA"/>
</dbReference>
<name>A0A8S5PT28_9CAUD</name>
<evidence type="ECO:0000313" key="1">
    <source>
        <dbReference type="EMBL" id="DAE10214.1"/>
    </source>
</evidence>
<protein>
    <submittedName>
        <fullName evidence="1">Uncharacterized protein</fullName>
    </submittedName>
</protein>
<organism evidence="1">
    <name type="scientific">Myoviridae sp. ctzS633</name>
    <dbReference type="NCBI Taxonomy" id="2825212"/>
    <lineage>
        <taxon>Viruses</taxon>
        <taxon>Duplodnaviria</taxon>
        <taxon>Heunggongvirae</taxon>
        <taxon>Uroviricota</taxon>
        <taxon>Caudoviricetes</taxon>
    </lineage>
</organism>
<accession>A0A8S5PT28</accession>
<sequence>MPGICVDKRIVARNKSFVNDLLDNIFLFLR</sequence>
<proteinExistence type="predicted"/>